<dbReference type="PANTHER" id="PTHR10545:SF29">
    <property type="entry name" value="GH14572P-RELATED"/>
    <property type="match status" value="1"/>
</dbReference>
<keyword evidence="3" id="KW-0012">Acyltransferase</keyword>
<name>A0A937KB39_9BACT</name>
<evidence type="ECO:0000313" key="5">
    <source>
        <dbReference type="EMBL" id="MBL6446386.1"/>
    </source>
</evidence>
<protein>
    <submittedName>
        <fullName evidence="5">GNAT family N-acetyltransferase</fullName>
    </submittedName>
</protein>
<evidence type="ECO:0000256" key="3">
    <source>
        <dbReference type="ARBA" id="ARBA00023315"/>
    </source>
</evidence>
<dbReference type="FunFam" id="3.40.630.30:FF:000064">
    <property type="entry name" value="GNAT family acetyltransferase"/>
    <property type="match status" value="1"/>
</dbReference>
<dbReference type="Gene3D" id="3.40.630.30">
    <property type="match status" value="1"/>
</dbReference>
<reference evidence="5" key="1">
    <citation type="submission" date="2021-01" db="EMBL/GenBank/DDBJ databases">
        <title>Fulvivirga kasyanovii gen. nov., sp nov., a novel member of the phylum Bacteroidetes isolated from seawater in a mussel farm.</title>
        <authorList>
            <person name="Zhao L.-H."/>
            <person name="Wang Z.-J."/>
        </authorList>
    </citation>
    <scope>NUCLEOTIDE SEQUENCE</scope>
    <source>
        <strain evidence="5">29W222</strain>
    </source>
</reference>
<keyword evidence="2" id="KW-0808">Transferase</keyword>
<dbReference type="RefSeq" id="WP_202855933.1">
    <property type="nucleotide sequence ID" value="NZ_JAEUGD010000025.1"/>
</dbReference>
<evidence type="ECO:0000259" key="4">
    <source>
        <dbReference type="PROSITE" id="PS51186"/>
    </source>
</evidence>
<dbReference type="Proteomes" id="UP000614216">
    <property type="component" value="Unassembled WGS sequence"/>
</dbReference>
<dbReference type="EMBL" id="JAEUGD010000025">
    <property type="protein sequence ID" value="MBL6446386.1"/>
    <property type="molecule type" value="Genomic_DNA"/>
</dbReference>
<dbReference type="InterPro" id="IPR051016">
    <property type="entry name" value="Diverse_Substrate_AcTransf"/>
</dbReference>
<evidence type="ECO:0000256" key="1">
    <source>
        <dbReference type="ARBA" id="ARBA00008694"/>
    </source>
</evidence>
<dbReference type="Pfam" id="PF00583">
    <property type="entry name" value="Acetyltransf_1"/>
    <property type="match status" value="1"/>
</dbReference>
<dbReference type="CDD" id="cd04301">
    <property type="entry name" value="NAT_SF"/>
    <property type="match status" value="1"/>
</dbReference>
<organism evidence="5 6">
    <name type="scientific">Fulvivirga marina</name>
    <dbReference type="NCBI Taxonomy" id="2494733"/>
    <lineage>
        <taxon>Bacteria</taxon>
        <taxon>Pseudomonadati</taxon>
        <taxon>Bacteroidota</taxon>
        <taxon>Cytophagia</taxon>
        <taxon>Cytophagales</taxon>
        <taxon>Fulvivirgaceae</taxon>
        <taxon>Fulvivirga</taxon>
    </lineage>
</organism>
<dbReference type="PROSITE" id="PS51186">
    <property type="entry name" value="GNAT"/>
    <property type="match status" value="1"/>
</dbReference>
<proteinExistence type="inferred from homology"/>
<evidence type="ECO:0000313" key="6">
    <source>
        <dbReference type="Proteomes" id="UP000614216"/>
    </source>
</evidence>
<feature type="domain" description="N-acetyltransferase" evidence="4">
    <location>
        <begin position="2"/>
        <end position="148"/>
    </location>
</feature>
<evidence type="ECO:0000256" key="2">
    <source>
        <dbReference type="ARBA" id="ARBA00022679"/>
    </source>
</evidence>
<dbReference type="SUPFAM" id="SSF55729">
    <property type="entry name" value="Acyl-CoA N-acyltransferases (Nat)"/>
    <property type="match status" value="1"/>
</dbReference>
<dbReference type="AlphaFoldDB" id="A0A937KB39"/>
<comment type="similarity">
    <text evidence="1">Belongs to the acetyltransferase family.</text>
</comment>
<dbReference type="PANTHER" id="PTHR10545">
    <property type="entry name" value="DIAMINE N-ACETYLTRANSFERASE"/>
    <property type="match status" value="1"/>
</dbReference>
<dbReference type="GO" id="GO:0008080">
    <property type="term" value="F:N-acetyltransferase activity"/>
    <property type="evidence" value="ECO:0007669"/>
    <property type="project" value="UniProtKB-ARBA"/>
</dbReference>
<dbReference type="InterPro" id="IPR000182">
    <property type="entry name" value="GNAT_dom"/>
</dbReference>
<dbReference type="InterPro" id="IPR016181">
    <property type="entry name" value="Acyl_CoA_acyltransferase"/>
</dbReference>
<comment type="caution">
    <text evidence="5">The sequence shown here is derived from an EMBL/GenBank/DDBJ whole genome shotgun (WGS) entry which is preliminary data.</text>
</comment>
<gene>
    <name evidence="5" type="ORF">JMN32_08710</name>
</gene>
<accession>A0A937KB39</accession>
<sequence length="148" mass="17527">MIKIREATKGDVDILYNMIMGIAKFHDHEEFVITDKQKMLSAGFNENPKFGALIAEFNDEVAGYLSYTWNYSIWNGSEYMNLDDLFVWEEYRKHKVGLNLMQRAKEICSDKAINMIRWEVETDNIKAIDFYNRLGVTMKEKGLFRWDF</sequence>
<keyword evidence="6" id="KW-1185">Reference proteome</keyword>